<proteinExistence type="predicted"/>
<keyword evidence="1" id="KW-0479">Metal-binding</keyword>
<evidence type="ECO:0000256" key="1">
    <source>
        <dbReference type="ARBA" id="ARBA00022723"/>
    </source>
</evidence>
<keyword evidence="3" id="KW-0862">Zinc</keyword>
<dbReference type="GO" id="GO:0008270">
    <property type="term" value="F:zinc ion binding"/>
    <property type="evidence" value="ECO:0007669"/>
    <property type="project" value="UniProtKB-KW"/>
</dbReference>
<name>A0AAQ4D3L2_AMBAM</name>
<keyword evidence="7" id="KW-1185">Reference proteome</keyword>
<dbReference type="Proteomes" id="UP001321473">
    <property type="component" value="Unassembled WGS sequence"/>
</dbReference>
<gene>
    <name evidence="6" type="ORF">V5799_000246</name>
</gene>
<dbReference type="InterPro" id="IPR017907">
    <property type="entry name" value="Znf_RING_CS"/>
</dbReference>
<evidence type="ECO:0000256" key="2">
    <source>
        <dbReference type="ARBA" id="ARBA00022771"/>
    </source>
</evidence>
<dbReference type="SUPFAM" id="SSF57850">
    <property type="entry name" value="RING/U-box"/>
    <property type="match status" value="1"/>
</dbReference>
<evidence type="ECO:0000313" key="7">
    <source>
        <dbReference type="Proteomes" id="UP001321473"/>
    </source>
</evidence>
<accession>A0AAQ4D3L2</accession>
<evidence type="ECO:0000313" key="6">
    <source>
        <dbReference type="EMBL" id="KAK8757052.1"/>
    </source>
</evidence>
<evidence type="ECO:0000256" key="3">
    <source>
        <dbReference type="ARBA" id="ARBA00022833"/>
    </source>
</evidence>
<evidence type="ECO:0000256" key="4">
    <source>
        <dbReference type="PROSITE-ProRule" id="PRU00175"/>
    </source>
</evidence>
<reference evidence="6 7" key="1">
    <citation type="journal article" date="2023" name="Arcadia Sci">
        <title>De novo assembly of a long-read Amblyomma americanum tick genome.</title>
        <authorList>
            <person name="Chou S."/>
            <person name="Poskanzer K.E."/>
            <person name="Rollins M."/>
            <person name="Thuy-Boun P.S."/>
        </authorList>
    </citation>
    <scope>NUCLEOTIDE SEQUENCE [LARGE SCALE GENOMIC DNA]</scope>
    <source>
        <strain evidence="6">F_SG_1</strain>
        <tissue evidence="6">Salivary glands</tissue>
    </source>
</reference>
<dbReference type="PROSITE" id="PS50089">
    <property type="entry name" value="ZF_RING_2"/>
    <property type="match status" value="1"/>
</dbReference>
<dbReference type="InterPro" id="IPR018957">
    <property type="entry name" value="Znf_C3HC4_RING-type"/>
</dbReference>
<feature type="domain" description="RING-type" evidence="5">
    <location>
        <begin position="34"/>
        <end position="72"/>
    </location>
</feature>
<sequence>MHPASFRYTLVGFSPELDWKPLNFVKPIARSRVCSACGLVRKRTALLPCMHVLCESCYAQCGQEGLHVCPLDGPAEERG</sequence>
<dbReference type="EMBL" id="JARKHS020035628">
    <property type="protein sequence ID" value="KAK8757052.1"/>
    <property type="molecule type" value="Genomic_DNA"/>
</dbReference>
<comment type="caution">
    <text evidence="6">The sequence shown here is derived from an EMBL/GenBank/DDBJ whole genome shotgun (WGS) entry which is preliminary data.</text>
</comment>
<dbReference type="InterPro" id="IPR013083">
    <property type="entry name" value="Znf_RING/FYVE/PHD"/>
</dbReference>
<dbReference type="InterPro" id="IPR001841">
    <property type="entry name" value="Znf_RING"/>
</dbReference>
<organism evidence="6 7">
    <name type="scientific">Amblyomma americanum</name>
    <name type="common">Lone star tick</name>
    <dbReference type="NCBI Taxonomy" id="6943"/>
    <lineage>
        <taxon>Eukaryota</taxon>
        <taxon>Metazoa</taxon>
        <taxon>Ecdysozoa</taxon>
        <taxon>Arthropoda</taxon>
        <taxon>Chelicerata</taxon>
        <taxon>Arachnida</taxon>
        <taxon>Acari</taxon>
        <taxon>Parasitiformes</taxon>
        <taxon>Ixodida</taxon>
        <taxon>Ixodoidea</taxon>
        <taxon>Ixodidae</taxon>
        <taxon>Amblyomminae</taxon>
        <taxon>Amblyomma</taxon>
    </lineage>
</organism>
<dbReference type="PROSITE" id="PS00518">
    <property type="entry name" value="ZF_RING_1"/>
    <property type="match status" value="1"/>
</dbReference>
<dbReference type="Pfam" id="PF00097">
    <property type="entry name" value="zf-C3HC4"/>
    <property type="match status" value="1"/>
</dbReference>
<dbReference type="Gene3D" id="3.30.40.10">
    <property type="entry name" value="Zinc/RING finger domain, C3HC4 (zinc finger)"/>
    <property type="match status" value="1"/>
</dbReference>
<dbReference type="AlphaFoldDB" id="A0AAQ4D3L2"/>
<evidence type="ECO:0000259" key="5">
    <source>
        <dbReference type="PROSITE" id="PS50089"/>
    </source>
</evidence>
<keyword evidence="2 4" id="KW-0863">Zinc-finger</keyword>
<dbReference type="CDD" id="cd16449">
    <property type="entry name" value="RING-HC"/>
    <property type="match status" value="1"/>
</dbReference>
<protein>
    <recommendedName>
        <fullName evidence="5">RING-type domain-containing protein</fullName>
    </recommendedName>
</protein>